<feature type="signal peptide" evidence="1">
    <location>
        <begin position="1"/>
        <end position="26"/>
    </location>
</feature>
<dbReference type="Pfam" id="PF16244">
    <property type="entry name" value="DUF4901"/>
    <property type="match status" value="1"/>
</dbReference>
<keyword evidence="4" id="KW-1185">Reference proteome</keyword>
<evidence type="ECO:0000256" key="1">
    <source>
        <dbReference type="SAM" id="SignalP"/>
    </source>
</evidence>
<dbReference type="AlphaFoldDB" id="A0A3M8DGJ1"/>
<keyword evidence="1" id="KW-0732">Signal</keyword>
<dbReference type="EMBL" id="RHHQ01000012">
    <property type="protein sequence ID" value="RNB87118.1"/>
    <property type="molecule type" value="Genomic_DNA"/>
</dbReference>
<evidence type="ECO:0000313" key="3">
    <source>
        <dbReference type="EMBL" id="RNB87118.1"/>
    </source>
</evidence>
<dbReference type="InterPro" id="IPR032599">
    <property type="entry name" value="YcdB/YcdC_rep_domain"/>
</dbReference>
<reference evidence="3 4" key="1">
    <citation type="submission" date="2018-10" db="EMBL/GenBank/DDBJ databases">
        <title>Phylogenomics of Brevibacillus.</title>
        <authorList>
            <person name="Dunlap C."/>
        </authorList>
    </citation>
    <scope>NUCLEOTIDE SEQUENCE [LARGE SCALE GENOMIC DNA]</scope>
    <source>
        <strain evidence="3 4">JCM 15716</strain>
    </source>
</reference>
<dbReference type="Proteomes" id="UP000271031">
    <property type="component" value="Unassembled WGS sequence"/>
</dbReference>
<protein>
    <recommendedName>
        <fullName evidence="2">YcdB/YcdC repeated domain-containing protein</fullName>
    </recommendedName>
</protein>
<name>A0A3M8DGJ1_9BACL</name>
<dbReference type="OrthoDB" id="2461174at2"/>
<dbReference type="RefSeq" id="WP_122918817.1">
    <property type="nucleotide sequence ID" value="NZ_RHHQ01000012.1"/>
</dbReference>
<comment type="caution">
    <text evidence="3">The sequence shown here is derived from an EMBL/GenBank/DDBJ whole genome shotgun (WGS) entry which is preliminary data.</text>
</comment>
<gene>
    <name evidence="3" type="ORF">EDM56_15625</name>
</gene>
<sequence>MMKQKLTRILGTVVAVSLLSATPAWAKPIERHAGNGHQVQSISIKKIPSDMTKALQDLYKLIPELKDLRVSSADIWEDEDGTSEWSFTLLNKEKKESKSMVRVNLTIDPDTGKLLNYMIFNSDWNPTKSISEKEAKEIADKFLKKAVDKSDRYQLVKISTQTDDDGEYEYEDEEGEGEGVLQRELIYQMTVNKIPVLGTDIRIKIDGDGHLTRYTNYFNEIPDESRFPDAKKALSKKKAEAAYLGLLDMQLMYNANQLVWDKNGEEATGLGPVLKYVPSFSGAIDALTGKAAYEYVEDDEGGSEQIPYEKIKLTPQGKDIFIKSADDAQKVLEDALGIDLSQADYNESGNKQTRSYRFYTDEEKGGSVARVMIDAKTGQLQLIDFRSYDDRTGTGFKPEEAKAAAVKKLEQWLGKDVTEVFLTGGWSDPQGYSFEFLPSYQGIPVESSENEVEFDGKGNLTRLRISLQNDFSKLPDSGKAISVEAAGRMYLKKNALKLTYVLQGVGEETGSPQVGLYYVPTYEGREAYVDAITGKFQTGW</sequence>
<accession>A0A3M8DGJ1</accession>
<evidence type="ECO:0000313" key="4">
    <source>
        <dbReference type="Proteomes" id="UP000271031"/>
    </source>
</evidence>
<organism evidence="3 4">
    <name type="scientific">Brevibacillus fluminis</name>
    <dbReference type="NCBI Taxonomy" id="511487"/>
    <lineage>
        <taxon>Bacteria</taxon>
        <taxon>Bacillati</taxon>
        <taxon>Bacillota</taxon>
        <taxon>Bacilli</taxon>
        <taxon>Bacillales</taxon>
        <taxon>Paenibacillaceae</taxon>
        <taxon>Brevibacillus</taxon>
    </lineage>
</organism>
<proteinExistence type="predicted"/>
<feature type="chain" id="PRO_5018204744" description="YcdB/YcdC repeated domain-containing protein" evidence="1">
    <location>
        <begin position="27"/>
        <end position="540"/>
    </location>
</feature>
<feature type="domain" description="YcdB/YcdC repeated" evidence="2">
    <location>
        <begin position="43"/>
        <end position="216"/>
    </location>
</feature>
<evidence type="ECO:0000259" key="2">
    <source>
        <dbReference type="Pfam" id="PF16244"/>
    </source>
</evidence>